<accession>A0A8T0QP70</accession>
<name>A0A8T0QP70_PANVG</name>
<reference evidence="1" key="1">
    <citation type="submission" date="2020-05" db="EMBL/GenBank/DDBJ databases">
        <title>WGS assembly of Panicum virgatum.</title>
        <authorList>
            <person name="Lovell J.T."/>
            <person name="Jenkins J."/>
            <person name="Shu S."/>
            <person name="Juenger T.E."/>
            <person name="Schmutz J."/>
        </authorList>
    </citation>
    <scope>NUCLEOTIDE SEQUENCE</scope>
    <source>
        <strain evidence="1">AP13</strain>
    </source>
</reference>
<sequence>MAGHGRGWISGGGVAGGLGSRQFHQHIHGGNELGRSGDRKLAVHGDQIDGHGGRLEGEGGWIVVRGWRIGRAGFHINSQGEVFAPDSEDEDAMEDVASEGATGMKVDAEGAAGMEVTANKAPGMEGAPGVELPPEVQARLDKVFAGIDPVYHNVFISFYKLLLRGLEVTIIAYKLCWLLCLQAAH</sequence>
<gene>
    <name evidence="1" type="ORF">PVAP13_7KG435500</name>
</gene>
<dbReference type="Proteomes" id="UP000823388">
    <property type="component" value="Chromosome 7K"/>
</dbReference>
<evidence type="ECO:0000313" key="1">
    <source>
        <dbReference type="EMBL" id="KAG2573984.1"/>
    </source>
</evidence>
<organism evidence="1 2">
    <name type="scientific">Panicum virgatum</name>
    <name type="common">Blackwell switchgrass</name>
    <dbReference type="NCBI Taxonomy" id="38727"/>
    <lineage>
        <taxon>Eukaryota</taxon>
        <taxon>Viridiplantae</taxon>
        <taxon>Streptophyta</taxon>
        <taxon>Embryophyta</taxon>
        <taxon>Tracheophyta</taxon>
        <taxon>Spermatophyta</taxon>
        <taxon>Magnoliopsida</taxon>
        <taxon>Liliopsida</taxon>
        <taxon>Poales</taxon>
        <taxon>Poaceae</taxon>
        <taxon>PACMAD clade</taxon>
        <taxon>Panicoideae</taxon>
        <taxon>Panicodae</taxon>
        <taxon>Paniceae</taxon>
        <taxon>Panicinae</taxon>
        <taxon>Panicum</taxon>
        <taxon>Panicum sect. Hiantes</taxon>
    </lineage>
</organism>
<evidence type="ECO:0000313" key="2">
    <source>
        <dbReference type="Proteomes" id="UP000823388"/>
    </source>
</evidence>
<dbReference type="AlphaFoldDB" id="A0A8T0QP70"/>
<dbReference type="EMBL" id="CM029049">
    <property type="protein sequence ID" value="KAG2573984.1"/>
    <property type="molecule type" value="Genomic_DNA"/>
</dbReference>
<keyword evidence="2" id="KW-1185">Reference proteome</keyword>
<comment type="caution">
    <text evidence="1">The sequence shown here is derived from an EMBL/GenBank/DDBJ whole genome shotgun (WGS) entry which is preliminary data.</text>
</comment>
<proteinExistence type="predicted"/>
<protein>
    <submittedName>
        <fullName evidence="1">Uncharacterized protein</fullName>
    </submittedName>
</protein>